<feature type="transmembrane region" description="Helical" evidence="1">
    <location>
        <begin position="7"/>
        <end position="24"/>
    </location>
</feature>
<feature type="transmembrane region" description="Helical" evidence="1">
    <location>
        <begin position="36"/>
        <end position="55"/>
    </location>
</feature>
<evidence type="ECO:0000313" key="2">
    <source>
        <dbReference type="EMBL" id="HGK28706.1"/>
    </source>
</evidence>
<keyword evidence="1" id="KW-0472">Membrane</keyword>
<organism evidence="2">
    <name type="scientific">candidate division WOR-3 bacterium</name>
    <dbReference type="NCBI Taxonomy" id="2052148"/>
    <lineage>
        <taxon>Bacteria</taxon>
        <taxon>Bacteria division WOR-3</taxon>
    </lineage>
</organism>
<dbReference type="AlphaFoldDB" id="A0A7C4CBP1"/>
<sequence length="209" mass="23488">MNLSHDPWVWISAVLTLAIFSFLYKENPFYRFAEHLYVGIANGYAITFYWHRILVPSLVRPVSQGEKLWLIAVAAVGLLYLTRFIPKLSWLVRIPIAIVLGYSCGAYIPRALDAQIIQQLVATIVTRSSFANVWTGIWAVLILLGVIASVSYFFFSAERRGPLKAVSYVGIIFIMVGFGASFGYTVMARISLFIGRLQFLLGDWLGLVK</sequence>
<evidence type="ECO:0000256" key="1">
    <source>
        <dbReference type="SAM" id="Phobius"/>
    </source>
</evidence>
<keyword evidence="1" id="KW-1133">Transmembrane helix</keyword>
<feature type="transmembrane region" description="Helical" evidence="1">
    <location>
        <begin position="91"/>
        <end position="109"/>
    </location>
</feature>
<protein>
    <submittedName>
        <fullName evidence="2">Uncharacterized protein</fullName>
    </submittedName>
</protein>
<feature type="transmembrane region" description="Helical" evidence="1">
    <location>
        <begin position="130"/>
        <end position="154"/>
    </location>
</feature>
<gene>
    <name evidence="2" type="ORF">ENS41_07100</name>
</gene>
<comment type="caution">
    <text evidence="2">The sequence shown here is derived from an EMBL/GenBank/DDBJ whole genome shotgun (WGS) entry which is preliminary data.</text>
</comment>
<feature type="transmembrane region" description="Helical" evidence="1">
    <location>
        <begin position="67"/>
        <end position="85"/>
    </location>
</feature>
<keyword evidence="1" id="KW-0812">Transmembrane</keyword>
<feature type="transmembrane region" description="Helical" evidence="1">
    <location>
        <begin position="166"/>
        <end position="187"/>
    </location>
</feature>
<name>A0A7C4CBP1_UNCW3</name>
<reference evidence="2" key="1">
    <citation type="journal article" date="2020" name="mSystems">
        <title>Genome- and Community-Level Interaction Insights into Carbon Utilization and Element Cycling Functions of Hydrothermarchaeota in Hydrothermal Sediment.</title>
        <authorList>
            <person name="Zhou Z."/>
            <person name="Liu Y."/>
            <person name="Xu W."/>
            <person name="Pan J."/>
            <person name="Luo Z.H."/>
            <person name="Li M."/>
        </authorList>
    </citation>
    <scope>NUCLEOTIDE SEQUENCE [LARGE SCALE GENOMIC DNA]</scope>
    <source>
        <strain evidence="2">SpSt-488</strain>
    </source>
</reference>
<accession>A0A7C4CBP1</accession>
<dbReference type="EMBL" id="DSUT01000150">
    <property type="protein sequence ID" value="HGK28706.1"/>
    <property type="molecule type" value="Genomic_DNA"/>
</dbReference>
<proteinExistence type="predicted"/>